<feature type="compositionally biased region" description="Polar residues" evidence="1">
    <location>
        <begin position="68"/>
        <end position="81"/>
    </location>
</feature>
<evidence type="ECO:0000256" key="1">
    <source>
        <dbReference type="SAM" id="MobiDB-lite"/>
    </source>
</evidence>
<feature type="region of interest" description="Disordered" evidence="1">
    <location>
        <begin position="51"/>
        <end position="93"/>
    </location>
</feature>
<protein>
    <submittedName>
        <fullName evidence="2">Uncharacterized protein</fullName>
    </submittedName>
</protein>
<feature type="compositionally biased region" description="Polar residues" evidence="1">
    <location>
        <begin position="10"/>
        <end position="19"/>
    </location>
</feature>
<dbReference type="EMBL" id="CP008742">
    <property type="protein sequence ID" value="ARD10930.1"/>
    <property type="molecule type" value="Genomic_DNA"/>
</dbReference>
<accession>A0ABC8B9K3</accession>
<evidence type="ECO:0000313" key="3">
    <source>
        <dbReference type="Proteomes" id="UP000005729"/>
    </source>
</evidence>
<sequence>MISGGKSRRNQTNVSSRPSPQEEKIATGVRPKIAMLDRIISTLRLRAQIRKNASLPKSPTPLNHDDNQVTSVIAPKQNTAAANDRPSSQRDAR</sequence>
<gene>
    <name evidence="2" type="ORF">PSA3335_07535</name>
</gene>
<dbReference type="KEGG" id="psav:PSA3335_07535"/>
<feature type="region of interest" description="Disordered" evidence="1">
    <location>
        <begin position="1"/>
        <end position="29"/>
    </location>
</feature>
<dbReference type="AlphaFoldDB" id="A0ABC8B9K3"/>
<organism evidence="2 3">
    <name type="scientific">Pseudomonas savastanoi pv. savastanoi NCPPB 3335</name>
    <dbReference type="NCBI Taxonomy" id="693985"/>
    <lineage>
        <taxon>Bacteria</taxon>
        <taxon>Pseudomonadati</taxon>
        <taxon>Pseudomonadota</taxon>
        <taxon>Gammaproteobacteria</taxon>
        <taxon>Pseudomonadales</taxon>
        <taxon>Pseudomonadaceae</taxon>
        <taxon>Pseudomonas</taxon>
    </lineage>
</organism>
<name>A0ABC8B9K3_PSESS</name>
<reference evidence="2 3" key="1">
    <citation type="journal article" date="2010" name="Environ. Microbiol.">
        <title>Annotation and overview of the Pseudomonas savastanoi pv. savastanoi NCPPB 3335 draft genome reveals the virulence gene complement of a tumour-inducing pathogen of woody hosts.</title>
        <authorList>
            <person name="Rodriguez-Palenzuela P."/>
            <person name="Matas I.M."/>
            <person name="Murillo J."/>
            <person name="Lopez-Solanilla E."/>
            <person name="Bardaji L."/>
            <person name="Perez-Martinez I."/>
            <person name="Rodriguez-Moskera M.E."/>
            <person name="Penyalver R."/>
            <person name="Lopez M.M."/>
            <person name="Quesada J.M."/>
            <person name="Biehl B.S."/>
            <person name="Perna N.T."/>
            <person name="Glasner J.D."/>
            <person name="Cabot E.L."/>
            <person name="Neeno-Eckwall E."/>
            <person name="Ramos C."/>
        </authorList>
    </citation>
    <scope>NUCLEOTIDE SEQUENCE [LARGE SCALE GENOMIC DNA]</scope>
    <source>
        <strain evidence="2 3">NCPPB 3335</strain>
    </source>
</reference>
<evidence type="ECO:0000313" key="2">
    <source>
        <dbReference type="EMBL" id="ARD10930.1"/>
    </source>
</evidence>
<proteinExistence type="predicted"/>
<dbReference type="Proteomes" id="UP000005729">
    <property type="component" value="Chromosome"/>
</dbReference>